<dbReference type="GO" id="GO:0003714">
    <property type="term" value="F:transcription corepressor activity"/>
    <property type="evidence" value="ECO:0007669"/>
    <property type="project" value="InterPro"/>
</dbReference>
<accession>A0AAV0S3P2</accession>
<evidence type="ECO:0000256" key="4">
    <source>
        <dbReference type="ARBA" id="ARBA00023242"/>
    </source>
</evidence>
<organism evidence="6 7">
    <name type="scientific">Linum tenue</name>
    <dbReference type="NCBI Taxonomy" id="586396"/>
    <lineage>
        <taxon>Eukaryota</taxon>
        <taxon>Viridiplantae</taxon>
        <taxon>Streptophyta</taxon>
        <taxon>Embryophyta</taxon>
        <taxon>Tracheophyta</taxon>
        <taxon>Spermatophyta</taxon>
        <taxon>Magnoliopsida</taxon>
        <taxon>eudicotyledons</taxon>
        <taxon>Gunneridae</taxon>
        <taxon>Pentapetalae</taxon>
        <taxon>rosids</taxon>
        <taxon>fabids</taxon>
        <taxon>Malpighiales</taxon>
        <taxon>Linaceae</taxon>
        <taxon>Linum</taxon>
    </lineage>
</organism>
<dbReference type="InterPro" id="IPR036600">
    <property type="entry name" value="PAH_sf"/>
</dbReference>
<sequence length="161" mass="18656">MPTSEKDALGYLDAVKQTFRDEPQTHEDFLEVLKDYRAMRIDTTSVIARVKQLFRGHPDLILGFNTFLPEGYKISLAVGDAKKPPPPRKKPVDFEDAITFISKIKQRRFQGDARVYDSFMDVLMRFRSGRLPIAEVYLRVAELFKDHSDLLEDFVKFLPES</sequence>
<dbReference type="Gene3D" id="1.20.1160.11">
    <property type="entry name" value="Paired amphipathic helix"/>
    <property type="match status" value="2"/>
</dbReference>
<dbReference type="InterPro" id="IPR039774">
    <property type="entry name" value="Sin3-like"/>
</dbReference>
<keyword evidence="7" id="KW-1185">Reference proteome</keyword>
<dbReference type="PANTHER" id="PTHR12346:SF0">
    <property type="entry name" value="SIN3A, ISOFORM G"/>
    <property type="match status" value="1"/>
</dbReference>
<evidence type="ECO:0000256" key="3">
    <source>
        <dbReference type="ARBA" id="ARBA00022737"/>
    </source>
</evidence>
<proteinExistence type="predicted"/>
<name>A0AAV0S3P2_9ROSI</name>
<dbReference type="AlphaFoldDB" id="A0AAV0S3P2"/>
<comment type="subcellular location">
    <subcellularLocation>
        <location evidence="1 5">Nucleus</location>
    </subcellularLocation>
</comment>
<keyword evidence="4 5" id="KW-0539">Nucleus</keyword>
<evidence type="ECO:0000256" key="2">
    <source>
        <dbReference type="ARBA" id="ARBA00022491"/>
    </source>
</evidence>
<dbReference type="EMBL" id="CAMGYJ010000011">
    <property type="protein sequence ID" value="CAI0627609.1"/>
    <property type="molecule type" value="Genomic_DNA"/>
</dbReference>
<keyword evidence="3" id="KW-0677">Repeat</keyword>
<dbReference type="FunFam" id="1.20.1160.11:FF:000003">
    <property type="entry name" value="Paired amphipathic helix SIN3-like protein"/>
    <property type="match status" value="1"/>
</dbReference>
<comment type="caution">
    <text evidence="6">The sequence shown here is derived from an EMBL/GenBank/DDBJ whole genome shotgun (WGS) entry which is preliminary data.</text>
</comment>
<keyword evidence="2" id="KW-0678">Repressor</keyword>
<dbReference type="GO" id="GO:0000785">
    <property type="term" value="C:chromatin"/>
    <property type="evidence" value="ECO:0007669"/>
    <property type="project" value="TreeGrafter"/>
</dbReference>
<dbReference type="SUPFAM" id="SSF47762">
    <property type="entry name" value="PAH2 domain"/>
    <property type="match status" value="2"/>
</dbReference>
<dbReference type="FunFam" id="1.20.1160.11:FF:000001">
    <property type="entry name" value="Paired amphipathic helix protein Sin3"/>
    <property type="match status" value="1"/>
</dbReference>
<dbReference type="PROSITE" id="PS51477">
    <property type="entry name" value="PAH"/>
    <property type="match status" value="2"/>
</dbReference>
<reference evidence="6" key="1">
    <citation type="submission" date="2022-08" db="EMBL/GenBank/DDBJ databases">
        <authorList>
            <person name="Gutierrez-Valencia J."/>
        </authorList>
    </citation>
    <scope>NUCLEOTIDE SEQUENCE</scope>
</reference>
<evidence type="ECO:0000313" key="6">
    <source>
        <dbReference type="EMBL" id="CAI0627609.1"/>
    </source>
</evidence>
<dbReference type="GO" id="GO:0000118">
    <property type="term" value="C:histone deacetylase complex"/>
    <property type="evidence" value="ECO:0007669"/>
    <property type="project" value="TreeGrafter"/>
</dbReference>
<evidence type="ECO:0000256" key="5">
    <source>
        <dbReference type="PROSITE-ProRule" id="PRU00810"/>
    </source>
</evidence>
<evidence type="ECO:0000256" key="1">
    <source>
        <dbReference type="ARBA" id="ARBA00004123"/>
    </source>
</evidence>
<dbReference type="Proteomes" id="UP001154282">
    <property type="component" value="Unassembled WGS sequence"/>
</dbReference>
<evidence type="ECO:0000313" key="7">
    <source>
        <dbReference type="Proteomes" id="UP001154282"/>
    </source>
</evidence>
<dbReference type="InterPro" id="IPR003822">
    <property type="entry name" value="PAH"/>
</dbReference>
<dbReference type="GO" id="GO:0000122">
    <property type="term" value="P:negative regulation of transcription by RNA polymerase II"/>
    <property type="evidence" value="ECO:0007669"/>
    <property type="project" value="TreeGrafter"/>
</dbReference>
<gene>
    <name evidence="6" type="ORF">LITE_LOCUS51335</name>
</gene>
<protein>
    <submittedName>
        <fullName evidence="6">Uncharacterized protein</fullName>
    </submittedName>
</protein>
<dbReference type="Pfam" id="PF02671">
    <property type="entry name" value="PAH"/>
    <property type="match status" value="2"/>
</dbReference>
<dbReference type="PANTHER" id="PTHR12346">
    <property type="entry name" value="SIN3B-RELATED"/>
    <property type="match status" value="1"/>
</dbReference>